<keyword evidence="3" id="KW-1185">Reference proteome</keyword>
<proteinExistence type="predicted"/>
<feature type="region of interest" description="Disordered" evidence="1">
    <location>
        <begin position="1"/>
        <end position="30"/>
    </location>
</feature>
<evidence type="ECO:0000256" key="1">
    <source>
        <dbReference type="SAM" id="MobiDB-lite"/>
    </source>
</evidence>
<gene>
    <name evidence="2" type="ORF">CYNAS_LOCUS7616</name>
</gene>
<dbReference type="Proteomes" id="UP001176961">
    <property type="component" value="Unassembled WGS sequence"/>
</dbReference>
<accession>A0AA36GP49</accession>
<protein>
    <submittedName>
        <fullName evidence="2">Uncharacterized protein</fullName>
    </submittedName>
</protein>
<dbReference type="AlphaFoldDB" id="A0AA36GP49"/>
<sequence>MFRPRNSTVPARVKPGTVARTSHSPEQPRRLLTESVSSLYDCISRGTIHMDKAAKLILEKKKCHTFNQRAYDGFARSKVANRAQKMVFDGIDNVDDPVEEMRLNAIASRLQVMRCFLTSE</sequence>
<organism evidence="2 3">
    <name type="scientific">Cylicocyclus nassatus</name>
    <name type="common">Nematode worm</name>
    <dbReference type="NCBI Taxonomy" id="53992"/>
    <lineage>
        <taxon>Eukaryota</taxon>
        <taxon>Metazoa</taxon>
        <taxon>Ecdysozoa</taxon>
        <taxon>Nematoda</taxon>
        <taxon>Chromadorea</taxon>
        <taxon>Rhabditida</taxon>
        <taxon>Rhabditina</taxon>
        <taxon>Rhabditomorpha</taxon>
        <taxon>Strongyloidea</taxon>
        <taxon>Strongylidae</taxon>
        <taxon>Cylicocyclus</taxon>
    </lineage>
</organism>
<evidence type="ECO:0000313" key="3">
    <source>
        <dbReference type="Proteomes" id="UP001176961"/>
    </source>
</evidence>
<dbReference type="EMBL" id="CATQJL010000112">
    <property type="protein sequence ID" value="CAJ0595633.1"/>
    <property type="molecule type" value="Genomic_DNA"/>
</dbReference>
<reference evidence="2" key="1">
    <citation type="submission" date="2023-07" db="EMBL/GenBank/DDBJ databases">
        <authorList>
            <consortium name="CYATHOMIX"/>
        </authorList>
    </citation>
    <scope>NUCLEOTIDE SEQUENCE</scope>
    <source>
        <strain evidence="2">N/A</strain>
    </source>
</reference>
<name>A0AA36GP49_CYLNA</name>
<comment type="caution">
    <text evidence="2">The sequence shown here is derived from an EMBL/GenBank/DDBJ whole genome shotgun (WGS) entry which is preliminary data.</text>
</comment>
<evidence type="ECO:0000313" key="2">
    <source>
        <dbReference type="EMBL" id="CAJ0595633.1"/>
    </source>
</evidence>